<dbReference type="EMBL" id="FTOR01000002">
    <property type="protein sequence ID" value="SIS93232.1"/>
    <property type="molecule type" value="Genomic_DNA"/>
</dbReference>
<name>A0A1N7N4E6_9BACT</name>
<dbReference type="PANTHER" id="PTHR35586">
    <property type="entry name" value="SLL1691 PROTEIN"/>
    <property type="match status" value="1"/>
</dbReference>
<reference evidence="2" key="1">
    <citation type="submission" date="2017-01" db="EMBL/GenBank/DDBJ databases">
        <authorList>
            <person name="Varghese N."/>
            <person name="Submissions S."/>
        </authorList>
    </citation>
    <scope>NUCLEOTIDE SEQUENCE [LARGE SCALE GENOMIC DNA]</scope>
    <source>
        <strain evidence="2">DSM 21054</strain>
    </source>
</reference>
<protein>
    <recommendedName>
        <fullName evidence="3">Transposase (putative) YhgA-like domain-containing protein</fullName>
    </recommendedName>
</protein>
<evidence type="ECO:0008006" key="3">
    <source>
        <dbReference type="Google" id="ProtNLM"/>
    </source>
</evidence>
<evidence type="ECO:0000313" key="1">
    <source>
        <dbReference type="EMBL" id="SIS93232.1"/>
    </source>
</evidence>
<dbReference type="Proteomes" id="UP000186917">
    <property type="component" value="Unassembled WGS sequence"/>
</dbReference>
<evidence type="ECO:0000313" key="2">
    <source>
        <dbReference type="Proteomes" id="UP000186917"/>
    </source>
</evidence>
<dbReference type="PANTHER" id="PTHR35586:SF1">
    <property type="entry name" value="SLL1691 PROTEIN"/>
    <property type="match status" value="1"/>
</dbReference>
<proteinExistence type="predicted"/>
<keyword evidence="2" id="KW-1185">Reference proteome</keyword>
<dbReference type="AlphaFoldDB" id="A0A1N7N4E6"/>
<dbReference type="STRING" id="477680.SAMN05421788_102169"/>
<sequence>MHQYLWCKSSYCREATLLFYWQIHGYVLFLWIDWLLKWPQAVYCQCMLNKMNSYKPVGCFILEHMSVNQLLPATEPTQQRRDILWKGIMEDLFADFLRFFFIDADEHFDIDRGFEFLEKELHEISPGESVTHPRYVDKLVKAWYKDGTEKWLLIHVEIQGYPDTLFAARMYTYFYRICDKFQREVTTLAIYTDNDEHYHPDRYVYECHGTSFVFRFNTYKVKGQDIELLEQCNNPFATVILAVLTSLQQKEYSQGRLFELYVVLVRKLFQKSYSKEKIDKLVQFIKRHANFGDSELIHKFEEEIEVFNQKLEHMGIYEEILQYETGIAEARGELNSKKKVVKNLLSGTDFSIQTIAELADVSIDFVIEIKNTLQG</sequence>
<gene>
    <name evidence="1" type="ORF">SAMN05421788_102169</name>
</gene>
<organism evidence="1 2">
    <name type="scientific">Filimonas lacunae</name>
    <dbReference type="NCBI Taxonomy" id="477680"/>
    <lineage>
        <taxon>Bacteria</taxon>
        <taxon>Pseudomonadati</taxon>
        <taxon>Bacteroidota</taxon>
        <taxon>Chitinophagia</taxon>
        <taxon>Chitinophagales</taxon>
        <taxon>Chitinophagaceae</taxon>
        <taxon>Filimonas</taxon>
    </lineage>
</organism>
<accession>A0A1N7N4E6</accession>